<feature type="chain" id="PRO_5021003346" evidence="1">
    <location>
        <begin position="19"/>
        <end position="143"/>
    </location>
</feature>
<dbReference type="Proteomes" id="UP000290283">
    <property type="component" value="Unassembled WGS sequence"/>
</dbReference>
<evidence type="ECO:0000313" key="4">
    <source>
        <dbReference type="Proteomes" id="UP000290283"/>
    </source>
</evidence>
<keyword evidence="4" id="KW-1185">Reference proteome</keyword>
<reference evidence="4" key="1">
    <citation type="submission" date="2019-01" db="EMBL/GenBank/DDBJ databases">
        <title>Cytophagaceae bacterium strain CAR-16.</title>
        <authorList>
            <person name="Chen W.-M."/>
        </authorList>
    </citation>
    <scope>NUCLEOTIDE SEQUENCE [LARGE SCALE GENOMIC DNA]</scope>
    <source>
        <strain evidence="4">LLJ-11</strain>
    </source>
</reference>
<dbReference type="PROSITE" id="PS51352">
    <property type="entry name" value="THIOREDOXIN_2"/>
    <property type="match status" value="1"/>
</dbReference>
<feature type="signal peptide" evidence="1">
    <location>
        <begin position="1"/>
        <end position="18"/>
    </location>
</feature>
<dbReference type="Gene3D" id="3.40.30.10">
    <property type="entry name" value="Glutaredoxin"/>
    <property type="match status" value="1"/>
</dbReference>
<gene>
    <name evidence="3" type="ORF">EQG63_08125</name>
</gene>
<organism evidence="3 4">
    <name type="scientific">Flavobacterium amnicola</name>
    <dbReference type="NCBI Taxonomy" id="2506422"/>
    <lineage>
        <taxon>Bacteria</taxon>
        <taxon>Pseudomonadati</taxon>
        <taxon>Bacteroidota</taxon>
        <taxon>Flavobacteriia</taxon>
        <taxon>Flavobacteriales</taxon>
        <taxon>Flavobacteriaceae</taxon>
        <taxon>Flavobacterium</taxon>
    </lineage>
</organism>
<dbReference type="InterPro" id="IPR036249">
    <property type="entry name" value="Thioredoxin-like_sf"/>
</dbReference>
<dbReference type="RefSeq" id="WP_129435855.1">
    <property type="nucleotide sequence ID" value="NZ_SBKO01000002.1"/>
</dbReference>
<dbReference type="InterPro" id="IPR013766">
    <property type="entry name" value="Thioredoxin_domain"/>
</dbReference>
<name>A0A4V1N212_9FLAO</name>
<keyword evidence="1" id="KW-0732">Signal</keyword>
<comment type="caution">
    <text evidence="3">The sequence shown here is derived from an EMBL/GenBank/DDBJ whole genome shotgun (WGS) entry which is preliminary data.</text>
</comment>
<evidence type="ECO:0000256" key="1">
    <source>
        <dbReference type="SAM" id="SignalP"/>
    </source>
</evidence>
<proteinExistence type="predicted"/>
<evidence type="ECO:0000313" key="3">
    <source>
        <dbReference type="EMBL" id="RXR19398.1"/>
    </source>
</evidence>
<feature type="domain" description="Thioredoxin" evidence="2">
    <location>
        <begin position="11"/>
        <end position="143"/>
    </location>
</feature>
<dbReference type="SUPFAM" id="SSF52833">
    <property type="entry name" value="Thioredoxin-like"/>
    <property type="match status" value="1"/>
</dbReference>
<dbReference type="Pfam" id="PF13899">
    <property type="entry name" value="Thioredoxin_7"/>
    <property type="match status" value="1"/>
</dbReference>
<evidence type="ECO:0000259" key="2">
    <source>
        <dbReference type="PROSITE" id="PS51352"/>
    </source>
</evidence>
<dbReference type="EMBL" id="SBKO01000002">
    <property type="protein sequence ID" value="RXR19398.1"/>
    <property type="molecule type" value="Genomic_DNA"/>
</dbReference>
<dbReference type="CDD" id="cd02947">
    <property type="entry name" value="TRX_family"/>
    <property type="match status" value="1"/>
</dbReference>
<dbReference type="OrthoDB" id="981626at2"/>
<dbReference type="AlphaFoldDB" id="A0A4V1N212"/>
<accession>A0A4V1N212</accession>
<protein>
    <submittedName>
        <fullName evidence="3">Thioredoxin</fullName>
    </submittedName>
</protein>
<sequence length="143" mass="16475">MRKIIYIIAILFASHASAQESLHQTFNQSIEKAKTENKKVLLYFSGSDWCAPCVKFKKQYILTDPFIAFSSENLVTYNADFPRLKKNQLTKEITQENEALAEKYNNTGIFPLILLLDTDGKIIKKWDHLPSETLEEFIAKLKS</sequence>